<sequence length="511" mass="56694">MTLKSTMAWVRGVAKRPWQISVKLLVISLIVTVLAFSVVCASVLISMRQSAQELARQTLENLAATVDADVSRTIELYDHSLQVVAKNIGQQELAGVSKPVLQMLLFARTETAPHFGPLQVIDAEGRVRFDASTLDPPPEELEREKFFTVHRNKTDVGLYLSRPIIFHGIPSIVLSRRVHTADGHFAGVVAGAIRLSYFQDLFSRLRLADDDIIALLRRDGMLITRRPLIPEMVGKNISQIPSVERMLTTPSGWFSGKGLDDGVSRMFVWTDNPRSMVVLVGRSWETIFGLWRKEALRLAAILLALAVFVAAVTVVLIREINRRASAERRLKELSITDPLTGLTNRRRFDSAIDEEWRRAQRNRSPIALLMIDADHFKRFNDTYGHQAGDQILIGIALCIADSVHRAGDCAARFGGEEFAVLLPGLTALEALTVAEIIRAKVERWSVDQAGVTVSIGVADLMPDQVDHWSHLVESADKALYAAKESGRNVCVVANCRKTTRVAELPATREIA</sequence>
<feature type="domain" description="GGDEF" evidence="9">
    <location>
        <begin position="364"/>
        <end position="495"/>
    </location>
</feature>
<evidence type="ECO:0000256" key="5">
    <source>
        <dbReference type="ARBA" id="ARBA00022989"/>
    </source>
</evidence>
<reference evidence="10 11" key="1">
    <citation type="submission" date="2018-06" db="EMBL/GenBank/DDBJ databases">
        <title>Genomic Encyclopedia of Archaeal and Bacterial Type Strains, Phase II (KMG-II): from individual species to whole genera.</title>
        <authorList>
            <person name="Goeker M."/>
        </authorList>
    </citation>
    <scope>NUCLEOTIDE SEQUENCE [LARGE SCALE GENOMIC DNA]</scope>
    <source>
        <strain evidence="10 11">JCM 11668</strain>
    </source>
</reference>
<protein>
    <recommendedName>
        <fullName evidence="2">diguanylate cyclase</fullName>
        <ecNumber evidence="2">2.7.7.65</ecNumber>
    </recommendedName>
</protein>
<dbReference type="InterPro" id="IPR050469">
    <property type="entry name" value="Diguanylate_Cyclase"/>
</dbReference>
<dbReference type="Gene3D" id="3.30.450.20">
    <property type="entry name" value="PAS domain"/>
    <property type="match status" value="2"/>
</dbReference>
<dbReference type="PROSITE" id="PS50887">
    <property type="entry name" value="GGDEF"/>
    <property type="match status" value="1"/>
</dbReference>
<gene>
    <name evidence="10" type="ORF">BJ122_103241</name>
</gene>
<evidence type="ECO:0000256" key="2">
    <source>
        <dbReference type="ARBA" id="ARBA00012528"/>
    </source>
</evidence>
<evidence type="ECO:0000313" key="11">
    <source>
        <dbReference type="Proteomes" id="UP000248148"/>
    </source>
</evidence>
<dbReference type="SUPFAM" id="SSF55073">
    <property type="entry name" value="Nucleotide cyclase"/>
    <property type="match status" value="1"/>
</dbReference>
<keyword evidence="3" id="KW-1003">Cell membrane</keyword>
<dbReference type="Pfam" id="PF00990">
    <property type="entry name" value="GGDEF"/>
    <property type="match status" value="1"/>
</dbReference>
<dbReference type="EC" id="2.7.7.65" evidence="2"/>
<keyword evidence="6 8" id="KW-0472">Membrane</keyword>
<feature type="transmembrane region" description="Helical" evidence="8">
    <location>
        <begin position="20"/>
        <end position="47"/>
    </location>
</feature>
<dbReference type="CDD" id="cd01949">
    <property type="entry name" value="GGDEF"/>
    <property type="match status" value="1"/>
</dbReference>
<dbReference type="PANTHER" id="PTHR45138">
    <property type="entry name" value="REGULATORY COMPONENTS OF SENSORY TRANSDUCTION SYSTEM"/>
    <property type="match status" value="1"/>
</dbReference>
<evidence type="ECO:0000313" key="10">
    <source>
        <dbReference type="EMBL" id="PYF04586.1"/>
    </source>
</evidence>
<dbReference type="FunFam" id="3.30.70.270:FF:000001">
    <property type="entry name" value="Diguanylate cyclase domain protein"/>
    <property type="match status" value="1"/>
</dbReference>
<accession>A0A318TIR8</accession>
<dbReference type="Proteomes" id="UP000248148">
    <property type="component" value="Unassembled WGS sequence"/>
</dbReference>
<dbReference type="CDD" id="cd12915">
    <property type="entry name" value="PDC2_DGC_like"/>
    <property type="match status" value="1"/>
</dbReference>
<dbReference type="EMBL" id="QJTI01000003">
    <property type="protein sequence ID" value="PYF04586.1"/>
    <property type="molecule type" value="Genomic_DNA"/>
</dbReference>
<dbReference type="NCBIfam" id="TIGR00254">
    <property type="entry name" value="GGDEF"/>
    <property type="match status" value="1"/>
</dbReference>
<dbReference type="Gene3D" id="3.30.70.270">
    <property type="match status" value="1"/>
</dbReference>
<dbReference type="GO" id="GO:0005886">
    <property type="term" value="C:plasma membrane"/>
    <property type="evidence" value="ECO:0007669"/>
    <property type="project" value="UniProtKB-SubCell"/>
</dbReference>
<dbReference type="InterPro" id="IPR033479">
    <property type="entry name" value="dCache_1"/>
</dbReference>
<dbReference type="GO" id="GO:0052621">
    <property type="term" value="F:diguanylate cyclase activity"/>
    <property type="evidence" value="ECO:0007669"/>
    <property type="project" value="UniProtKB-EC"/>
</dbReference>
<evidence type="ECO:0000256" key="8">
    <source>
        <dbReference type="SAM" id="Phobius"/>
    </source>
</evidence>
<keyword evidence="11" id="KW-1185">Reference proteome</keyword>
<evidence type="ECO:0000259" key="9">
    <source>
        <dbReference type="PROSITE" id="PS50887"/>
    </source>
</evidence>
<keyword evidence="5 8" id="KW-1133">Transmembrane helix</keyword>
<evidence type="ECO:0000256" key="6">
    <source>
        <dbReference type="ARBA" id="ARBA00023136"/>
    </source>
</evidence>
<dbReference type="SMART" id="SM00267">
    <property type="entry name" value="GGDEF"/>
    <property type="match status" value="1"/>
</dbReference>
<comment type="caution">
    <text evidence="10">The sequence shown here is derived from an EMBL/GenBank/DDBJ whole genome shotgun (WGS) entry which is preliminary data.</text>
</comment>
<keyword evidence="4 8" id="KW-0812">Transmembrane</keyword>
<organism evidence="10 11">
    <name type="scientific">Rhodopseudomonas faecalis</name>
    <dbReference type="NCBI Taxonomy" id="99655"/>
    <lineage>
        <taxon>Bacteria</taxon>
        <taxon>Pseudomonadati</taxon>
        <taxon>Pseudomonadota</taxon>
        <taxon>Alphaproteobacteria</taxon>
        <taxon>Hyphomicrobiales</taxon>
        <taxon>Nitrobacteraceae</taxon>
        <taxon>Rhodopseudomonas</taxon>
    </lineage>
</organism>
<dbReference type="Pfam" id="PF02743">
    <property type="entry name" value="dCache_1"/>
    <property type="match status" value="1"/>
</dbReference>
<dbReference type="GO" id="GO:0043709">
    <property type="term" value="P:cell adhesion involved in single-species biofilm formation"/>
    <property type="evidence" value="ECO:0007669"/>
    <property type="project" value="TreeGrafter"/>
</dbReference>
<evidence type="ECO:0000256" key="1">
    <source>
        <dbReference type="ARBA" id="ARBA00004651"/>
    </source>
</evidence>
<feature type="transmembrane region" description="Helical" evidence="8">
    <location>
        <begin position="298"/>
        <end position="317"/>
    </location>
</feature>
<dbReference type="PANTHER" id="PTHR45138:SF9">
    <property type="entry name" value="DIGUANYLATE CYCLASE DGCM-RELATED"/>
    <property type="match status" value="1"/>
</dbReference>
<evidence type="ECO:0000256" key="3">
    <source>
        <dbReference type="ARBA" id="ARBA00022475"/>
    </source>
</evidence>
<name>A0A318TIR8_9BRAD</name>
<proteinExistence type="predicted"/>
<dbReference type="GO" id="GO:1902201">
    <property type="term" value="P:negative regulation of bacterial-type flagellum-dependent cell motility"/>
    <property type="evidence" value="ECO:0007669"/>
    <property type="project" value="TreeGrafter"/>
</dbReference>
<comment type="subcellular location">
    <subcellularLocation>
        <location evidence="1">Cell membrane</location>
        <topology evidence="1">Multi-pass membrane protein</topology>
    </subcellularLocation>
</comment>
<dbReference type="CDD" id="cd12914">
    <property type="entry name" value="PDC1_DGC_like"/>
    <property type="match status" value="1"/>
</dbReference>
<comment type="catalytic activity">
    <reaction evidence="7">
        <text>2 GTP = 3',3'-c-di-GMP + 2 diphosphate</text>
        <dbReference type="Rhea" id="RHEA:24898"/>
        <dbReference type="ChEBI" id="CHEBI:33019"/>
        <dbReference type="ChEBI" id="CHEBI:37565"/>
        <dbReference type="ChEBI" id="CHEBI:58805"/>
        <dbReference type="EC" id="2.7.7.65"/>
    </reaction>
</comment>
<evidence type="ECO:0000256" key="7">
    <source>
        <dbReference type="ARBA" id="ARBA00034247"/>
    </source>
</evidence>
<dbReference type="InterPro" id="IPR000160">
    <property type="entry name" value="GGDEF_dom"/>
</dbReference>
<evidence type="ECO:0000256" key="4">
    <source>
        <dbReference type="ARBA" id="ARBA00022692"/>
    </source>
</evidence>
<dbReference type="AlphaFoldDB" id="A0A318TIR8"/>
<dbReference type="InterPro" id="IPR043128">
    <property type="entry name" value="Rev_trsase/Diguanyl_cyclase"/>
</dbReference>
<dbReference type="InterPro" id="IPR029787">
    <property type="entry name" value="Nucleotide_cyclase"/>
</dbReference>